<reference evidence="5 6" key="1">
    <citation type="journal article" date="2016" name="Nat. Commun.">
        <title>Thousands of microbial genomes shed light on interconnected biogeochemical processes in an aquifer system.</title>
        <authorList>
            <person name="Anantharaman K."/>
            <person name="Brown C.T."/>
            <person name="Hug L.A."/>
            <person name="Sharon I."/>
            <person name="Castelle C.J."/>
            <person name="Probst A.J."/>
            <person name="Thomas B.C."/>
            <person name="Singh A."/>
            <person name="Wilkins M.J."/>
            <person name="Karaoz U."/>
            <person name="Brodie E.L."/>
            <person name="Williams K.H."/>
            <person name="Hubbard S.S."/>
            <person name="Banfield J.F."/>
        </authorList>
    </citation>
    <scope>NUCLEOTIDE SEQUENCE [LARGE SCALE GENOMIC DNA]</scope>
</reference>
<evidence type="ECO:0000256" key="2">
    <source>
        <dbReference type="ARBA" id="ARBA00022448"/>
    </source>
</evidence>
<dbReference type="AlphaFoldDB" id="A0A1F4UL66"/>
<dbReference type="Gene3D" id="3.90.76.10">
    <property type="entry name" value="Dipeptide-binding Protein, Domain 1"/>
    <property type="match status" value="1"/>
</dbReference>
<dbReference type="PANTHER" id="PTHR30290:SF9">
    <property type="entry name" value="OLIGOPEPTIDE-BINDING PROTEIN APPA"/>
    <property type="match status" value="1"/>
</dbReference>
<dbReference type="Gene3D" id="3.40.190.10">
    <property type="entry name" value="Periplasmic binding protein-like II"/>
    <property type="match status" value="1"/>
</dbReference>
<dbReference type="InterPro" id="IPR030678">
    <property type="entry name" value="Peptide/Ni-bd"/>
</dbReference>
<dbReference type="Pfam" id="PF00496">
    <property type="entry name" value="SBP_bac_5"/>
    <property type="match status" value="1"/>
</dbReference>
<gene>
    <name evidence="5" type="ORF">A2V49_03805</name>
</gene>
<dbReference type="InterPro" id="IPR039424">
    <property type="entry name" value="SBP_5"/>
</dbReference>
<dbReference type="CDD" id="cd00995">
    <property type="entry name" value="PBP2_NikA_DppA_OppA_like"/>
    <property type="match status" value="1"/>
</dbReference>
<feature type="domain" description="Solute-binding protein family 5" evidence="4">
    <location>
        <begin position="66"/>
        <end position="379"/>
    </location>
</feature>
<proteinExistence type="inferred from homology"/>
<dbReference type="Gene3D" id="3.10.105.10">
    <property type="entry name" value="Dipeptide-binding Protein, Domain 3"/>
    <property type="match status" value="1"/>
</dbReference>
<dbReference type="PIRSF" id="PIRSF002741">
    <property type="entry name" value="MppA"/>
    <property type="match status" value="1"/>
</dbReference>
<protein>
    <recommendedName>
        <fullName evidence="4">Solute-binding protein family 5 domain-containing protein</fullName>
    </recommendedName>
</protein>
<dbReference type="PANTHER" id="PTHR30290">
    <property type="entry name" value="PERIPLASMIC BINDING COMPONENT OF ABC TRANSPORTER"/>
    <property type="match status" value="1"/>
</dbReference>
<accession>A0A1F4UL66</accession>
<keyword evidence="2" id="KW-0813">Transport</keyword>
<name>A0A1F4UL66_UNCKA</name>
<evidence type="ECO:0000313" key="6">
    <source>
        <dbReference type="Proteomes" id="UP000178615"/>
    </source>
</evidence>
<evidence type="ECO:0000256" key="3">
    <source>
        <dbReference type="ARBA" id="ARBA00022729"/>
    </source>
</evidence>
<keyword evidence="3" id="KW-0732">Signal</keyword>
<comment type="similarity">
    <text evidence="1">Belongs to the bacterial solute-binding protein 5 family.</text>
</comment>
<dbReference type="GO" id="GO:1904680">
    <property type="term" value="F:peptide transmembrane transporter activity"/>
    <property type="evidence" value="ECO:0007669"/>
    <property type="project" value="TreeGrafter"/>
</dbReference>
<dbReference type="SUPFAM" id="SSF53850">
    <property type="entry name" value="Periplasmic binding protein-like II"/>
    <property type="match status" value="1"/>
</dbReference>
<evidence type="ECO:0000256" key="1">
    <source>
        <dbReference type="ARBA" id="ARBA00005695"/>
    </source>
</evidence>
<organism evidence="5 6">
    <name type="scientific">candidate division WWE3 bacterium RBG_19FT_COMBO_34_6</name>
    <dbReference type="NCBI Taxonomy" id="1802612"/>
    <lineage>
        <taxon>Bacteria</taxon>
        <taxon>Katanobacteria</taxon>
    </lineage>
</organism>
<dbReference type="GO" id="GO:0042597">
    <property type="term" value="C:periplasmic space"/>
    <property type="evidence" value="ECO:0007669"/>
    <property type="project" value="UniProtKB-ARBA"/>
</dbReference>
<evidence type="ECO:0000259" key="4">
    <source>
        <dbReference type="Pfam" id="PF00496"/>
    </source>
</evidence>
<evidence type="ECO:0000313" key="5">
    <source>
        <dbReference type="EMBL" id="OGC45592.1"/>
    </source>
</evidence>
<dbReference type="GO" id="GO:0043190">
    <property type="term" value="C:ATP-binding cassette (ABC) transporter complex"/>
    <property type="evidence" value="ECO:0007669"/>
    <property type="project" value="InterPro"/>
</dbReference>
<sequence>MRIFTQIILALNTLWFTISPTVNSYTEGVIGQPRSFLPSQAETKNDVTISRLIFRGLFKYDIYGSLVPELAETWQISDDGLVYTIKLKDNQFWSDGRKINSDDLIYTSFKVKNLVGVATDKVDDLTVRYTLPNKYSPFLSLLTIGVMPVDSEEKIDPLKPLSSGPFRIIRLDKNGPIIKQVILIHEDPKINIRKMIFRYYANNDELVTAAKLGEISGFLSDKEVVLDNFEKYKFPLQGVYYALFFNLRNEKMQDLELRKYIQKALPIEQIISDKGITVQGPISRSSFTDRSLDFNKVANKDFVIDQTKYADTTINITIPNIKTHIKLAEAIENILENELKVEVKIIEIDPEKMLDDVIKSSNFEILLYGQEVGRDPDRYSNWHSTQKVYPGLNLSGFEHVRADKALEEGRNVPENDSRMIHYNEFQKTFLEQIPAIFLYHPFTNYYISKYVTGVGDKYTFTISDRFLDYYNWKKIETN</sequence>
<dbReference type="EMBL" id="MEUV01000026">
    <property type="protein sequence ID" value="OGC45592.1"/>
    <property type="molecule type" value="Genomic_DNA"/>
</dbReference>
<comment type="caution">
    <text evidence="5">The sequence shown here is derived from an EMBL/GenBank/DDBJ whole genome shotgun (WGS) entry which is preliminary data.</text>
</comment>
<dbReference type="InterPro" id="IPR000914">
    <property type="entry name" value="SBP_5_dom"/>
</dbReference>
<dbReference type="GO" id="GO:0015833">
    <property type="term" value="P:peptide transport"/>
    <property type="evidence" value="ECO:0007669"/>
    <property type="project" value="TreeGrafter"/>
</dbReference>
<dbReference type="Proteomes" id="UP000178615">
    <property type="component" value="Unassembled WGS sequence"/>
</dbReference>